<dbReference type="InterPro" id="IPR014710">
    <property type="entry name" value="RmlC-like_jellyroll"/>
</dbReference>
<dbReference type="SUPFAM" id="SSF51182">
    <property type="entry name" value="RmlC-like cupins"/>
    <property type="match status" value="1"/>
</dbReference>
<dbReference type="Gene3D" id="2.60.120.10">
    <property type="entry name" value="Jelly Rolls"/>
    <property type="match status" value="2"/>
</dbReference>
<dbReference type="CDD" id="cd02215">
    <property type="entry name" value="cupin_QDO_N_C"/>
    <property type="match status" value="2"/>
</dbReference>
<dbReference type="AlphaFoldDB" id="A0A7X2GYM0"/>
<keyword evidence="3" id="KW-1185">Reference proteome</keyword>
<gene>
    <name evidence="2" type="ORF">GJU80_02575</name>
</gene>
<dbReference type="RefSeq" id="WP_154143200.1">
    <property type="nucleotide sequence ID" value="NZ_WJXO01000001.1"/>
</dbReference>
<comment type="caution">
    <text evidence="2">The sequence shown here is derived from an EMBL/GenBank/DDBJ whole genome shotgun (WGS) entry which is preliminary data.</text>
</comment>
<sequence>MVLNTIARAVDTDGDYEMMTWVGGKEAGLPLYSLKNSHQAFYVIEGKVEFWLDGKYYLLTPGDYASVPPGVKAAFRFQNQRNKILLWATGSDTYQSFSRMGEPFSGHVQPETAKAGFSREQLLAATTQNGSLTWFGEPKAKRQAAKMTLDKAPNRAQAYVLAEGAGERYVVGDQMFTYLGDAKASDGRFIALLTEGPKGDMVPPHFHGEHTEIFYPLIGRVNMLGNKQQLEAQPGDAVHIPAGVVHSYQIKDHYTKFIGFLTPAVFDNFFRTLGDPYQGRVYPSQPGPVQFQRVIQNIDKLDIYLQGGKPEGK</sequence>
<dbReference type="Proteomes" id="UP000486297">
    <property type="component" value="Unassembled WGS sequence"/>
</dbReference>
<feature type="domain" description="Cupin type-2" evidence="1">
    <location>
        <begin position="37"/>
        <end position="78"/>
    </location>
</feature>
<dbReference type="InterPro" id="IPR011051">
    <property type="entry name" value="RmlC_Cupin_sf"/>
</dbReference>
<dbReference type="Pfam" id="PF07883">
    <property type="entry name" value="Cupin_2"/>
    <property type="match status" value="2"/>
</dbReference>
<dbReference type="EMBL" id="WJXO01000001">
    <property type="protein sequence ID" value="MRN37407.1"/>
    <property type="molecule type" value="Genomic_DNA"/>
</dbReference>
<evidence type="ECO:0000313" key="2">
    <source>
        <dbReference type="EMBL" id="MRN37407.1"/>
    </source>
</evidence>
<organism evidence="2 3">
    <name type="scientific">Neisseria brasiliensis</name>
    <dbReference type="NCBI Taxonomy" id="2666100"/>
    <lineage>
        <taxon>Bacteria</taxon>
        <taxon>Pseudomonadati</taxon>
        <taxon>Pseudomonadota</taxon>
        <taxon>Betaproteobacteria</taxon>
        <taxon>Neisseriales</taxon>
        <taxon>Neisseriaceae</taxon>
        <taxon>Neisseria</taxon>
    </lineage>
</organism>
<dbReference type="PANTHER" id="PTHR36440:SF1">
    <property type="entry name" value="PUTATIVE (AFU_ORTHOLOGUE AFUA_8G07350)-RELATED"/>
    <property type="match status" value="1"/>
</dbReference>
<protein>
    <submittedName>
        <fullName evidence="2">Cupin domain-containing protein</fullName>
    </submittedName>
</protein>
<feature type="domain" description="Cupin type-2" evidence="1">
    <location>
        <begin position="197"/>
        <end position="249"/>
    </location>
</feature>
<dbReference type="PANTHER" id="PTHR36440">
    <property type="entry name" value="PUTATIVE (AFU_ORTHOLOGUE AFUA_8G07350)-RELATED"/>
    <property type="match status" value="1"/>
</dbReference>
<evidence type="ECO:0000313" key="3">
    <source>
        <dbReference type="Proteomes" id="UP000486297"/>
    </source>
</evidence>
<reference evidence="2" key="1">
    <citation type="journal article" name="Emerg. Infect. Dis.">
        <title>Two cases of a newly characterized neisseria species.</title>
        <authorList>
            <person name="Mustapha M."/>
            <person name="Lemos A.P.S."/>
            <person name="Harrison L.H."/>
            <person name="Vantyne D."/>
            <person name="Sacchi C.T."/>
        </authorList>
    </citation>
    <scope>NUCLEOTIDE SEQUENCE</scope>
    <source>
        <strain evidence="2">N.95.16</strain>
    </source>
</reference>
<accession>A0A7X2GYM0</accession>
<dbReference type="InterPro" id="IPR053146">
    <property type="entry name" value="QDO-like"/>
</dbReference>
<evidence type="ECO:0000259" key="1">
    <source>
        <dbReference type="Pfam" id="PF07883"/>
    </source>
</evidence>
<dbReference type="InterPro" id="IPR013096">
    <property type="entry name" value="Cupin_2"/>
</dbReference>
<proteinExistence type="predicted"/>
<name>A0A7X2GYM0_9NEIS</name>